<reference evidence="2 3" key="1">
    <citation type="submission" date="2019-09" db="EMBL/GenBank/DDBJ databases">
        <authorList>
            <person name="Brejova B."/>
        </authorList>
    </citation>
    <scope>NUCLEOTIDE SEQUENCE [LARGE SCALE GENOMIC DNA]</scope>
</reference>
<protein>
    <recommendedName>
        <fullName evidence="4">RNA polymerase sigma factor 70 region 4 type 2 domain-containing protein</fullName>
    </recommendedName>
</protein>
<keyword evidence="3" id="KW-1185">Reference proteome</keyword>
<dbReference type="RefSeq" id="XP_031854764.1">
    <property type="nucleotide sequence ID" value="XM_031998873.1"/>
</dbReference>
<feature type="region of interest" description="Disordered" evidence="1">
    <location>
        <begin position="1"/>
        <end position="32"/>
    </location>
</feature>
<dbReference type="AlphaFoldDB" id="A0A5E8BT13"/>
<feature type="compositionally biased region" description="Polar residues" evidence="1">
    <location>
        <begin position="1"/>
        <end position="20"/>
    </location>
</feature>
<name>A0A5E8BT13_9ASCO</name>
<accession>A0A5E8BT13</accession>
<dbReference type="EMBL" id="CABVLU010000003">
    <property type="protein sequence ID" value="VVT54603.1"/>
    <property type="molecule type" value="Genomic_DNA"/>
</dbReference>
<gene>
    <name evidence="2" type="ORF">SAPINGB_P004158</name>
</gene>
<proteinExistence type="predicted"/>
<evidence type="ECO:0008006" key="4">
    <source>
        <dbReference type="Google" id="ProtNLM"/>
    </source>
</evidence>
<evidence type="ECO:0000313" key="3">
    <source>
        <dbReference type="Proteomes" id="UP000398389"/>
    </source>
</evidence>
<organism evidence="2 3">
    <name type="scientific">Magnusiomyces paraingens</name>
    <dbReference type="NCBI Taxonomy" id="2606893"/>
    <lineage>
        <taxon>Eukaryota</taxon>
        <taxon>Fungi</taxon>
        <taxon>Dikarya</taxon>
        <taxon>Ascomycota</taxon>
        <taxon>Saccharomycotina</taxon>
        <taxon>Dipodascomycetes</taxon>
        <taxon>Dipodascales</taxon>
        <taxon>Dipodascaceae</taxon>
        <taxon>Magnusiomyces</taxon>
    </lineage>
</organism>
<evidence type="ECO:0000313" key="2">
    <source>
        <dbReference type="EMBL" id="VVT54603.1"/>
    </source>
</evidence>
<dbReference type="Proteomes" id="UP000398389">
    <property type="component" value="Unassembled WGS sequence"/>
</dbReference>
<sequence>MSTADAINSSGSRQNSSEPSSIPVRHPSSVSTLEPQWLRNRKLTVLYYRSCGMPVADIAARVGIQASHVRRYLDEILASNSI</sequence>
<evidence type="ECO:0000256" key="1">
    <source>
        <dbReference type="SAM" id="MobiDB-lite"/>
    </source>
</evidence>
<dbReference type="GeneID" id="43582973"/>